<dbReference type="GO" id="GO:0052621">
    <property type="term" value="F:diguanylate cyclase activity"/>
    <property type="evidence" value="ECO:0007669"/>
    <property type="project" value="UniProtKB-EC"/>
</dbReference>
<dbReference type="PROSITE" id="PS50887">
    <property type="entry name" value="GGDEF"/>
    <property type="match status" value="1"/>
</dbReference>
<dbReference type="OrthoDB" id="9812260at2"/>
<accession>A0A1X7P3R4</accession>
<name>A0A1X7P3R4_9HYPH</name>
<dbReference type="SUPFAM" id="SSF55073">
    <property type="entry name" value="Nucleotide cyclase"/>
    <property type="match status" value="1"/>
</dbReference>
<reference evidence="5 6" key="1">
    <citation type="submission" date="2017-04" db="EMBL/GenBank/DDBJ databases">
        <authorList>
            <person name="Afonso C.L."/>
            <person name="Miller P.J."/>
            <person name="Scott M.A."/>
            <person name="Spackman E."/>
            <person name="Goraichik I."/>
            <person name="Dimitrov K.M."/>
            <person name="Suarez D.L."/>
            <person name="Swayne D.E."/>
        </authorList>
    </citation>
    <scope>NUCLEOTIDE SEQUENCE [LARGE SCALE GENOMIC DNA]</scope>
    <source>
        <strain evidence="5 6">B5P</strain>
    </source>
</reference>
<dbReference type="Pfam" id="PF00990">
    <property type="entry name" value="GGDEF"/>
    <property type="match status" value="1"/>
</dbReference>
<evidence type="ECO:0000256" key="2">
    <source>
        <dbReference type="ARBA" id="ARBA00034247"/>
    </source>
</evidence>
<dbReference type="InterPro" id="IPR043128">
    <property type="entry name" value="Rev_trsase/Diguanyl_cyclase"/>
</dbReference>
<keyword evidence="3" id="KW-1133">Transmembrane helix</keyword>
<dbReference type="AlphaFoldDB" id="A0A1X7P3R4"/>
<feature type="transmembrane region" description="Helical" evidence="3">
    <location>
        <begin position="148"/>
        <end position="171"/>
    </location>
</feature>
<dbReference type="InterPro" id="IPR050469">
    <property type="entry name" value="Diguanylate_Cyclase"/>
</dbReference>
<dbReference type="PANTHER" id="PTHR45138:SF9">
    <property type="entry name" value="DIGUANYLATE CYCLASE DGCM-RELATED"/>
    <property type="match status" value="1"/>
</dbReference>
<keyword evidence="3" id="KW-0812">Transmembrane</keyword>
<dbReference type="RefSeq" id="WP_085465041.1">
    <property type="nucleotide sequence ID" value="NZ_FXBL01000004.1"/>
</dbReference>
<comment type="catalytic activity">
    <reaction evidence="2">
        <text>2 GTP = 3',3'-c-di-GMP + 2 diphosphate</text>
        <dbReference type="Rhea" id="RHEA:24898"/>
        <dbReference type="ChEBI" id="CHEBI:33019"/>
        <dbReference type="ChEBI" id="CHEBI:37565"/>
        <dbReference type="ChEBI" id="CHEBI:58805"/>
        <dbReference type="EC" id="2.7.7.65"/>
    </reaction>
</comment>
<dbReference type="SMART" id="SM00267">
    <property type="entry name" value="GGDEF"/>
    <property type="match status" value="1"/>
</dbReference>
<feature type="transmembrane region" description="Helical" evidence="3">
    <location>
        <begin position="121"/>
        <end position="141"/>
    </location>
</feature>
<evidence type="ECO:0000313" key="5">
    <source>
        <dbReference type="EMBL" id="SMH45338.1"/>
    </source>
</evidence>
<feature type="domain" description="GGDEF" evidence="4">
    <location>
        <begin position="245"/>
        <end position="379"/>
    </location>
</feature>
<dbReference type="Gene3D" id="3.30.70.270">
    <property type="match status" value="1"/>
</dbReference>
<dbReference type="InterPro" id="IPR029787">
    <property type="entry name" value="Nucleotide_cyclase"/>
</dbReference>
<protein>
    <recommendedName>
        <fullName evidence="1">diguanylate cyclase</fullName>
        <ecNumber evidence="1">2.7.7.65</ecNumber>
    </recommendedName>
</protein>
<feature type="transmembrane region" description="Helical" evidence="3">
    <location>
        <begin position="38"/>
        <end position="55"/>
    </location>
</feature>
<gene>
    <name evidence="5" type="ORF">SAMN02982922_3186</name>
</gene>
<feature type="transmembrane region" description="Helical" evidence="3">
    <location>
        <begin position="6"/>
        <end position="26"/>
    </location>
</feature>
<dbReference type="CDD" id="cd01949">
    <property type="entry name" value="GGDEF"/>
    <property type="match status" value="1"/>
</dbReference>
<feature type="transmembrane region" description="Helical" evidence="3">
    <location>
        <begin position="61"/>
        <end position="81"/>
    </location>
</feature>
<evidence type="ECO:0000256" key="3">
    <source>
        <dbReference type="SAM" id="Phobius"/>
    </source>
</evidence>
<dbReference type="NCBIfam" id="TIGR00254">
    <property type="entry name" value="GGDEF"/>
    <property type="match status" value="1"/>
</dbReference>
<evidence type="ECO:0000259" key="4">
    <source>
        <dbReference type="PROSITE" id="PS50887"/>
    </source>
</evidence>
<keyword evidence="6" id="KW-1185">Reference proteome</keyword>
<evidence type="ECO:0000313" key="6">
    <source>
        <dbReference type="Proteomes" id="UP000193083"/>
    </source>
</evidence>
<organism evidence="5 6">
    <name type="scientific">Mesorhizobium australicum</name>
    <dbReference type="NCBI Taxonomy" id="536018"/>
    <lineage>
        <taxon>Bacteria</taxon>
        <taxon>Pseudomonadati</taxon>
        <taxon>Pseudomonadota</taxon>
        <taxon>Alphaproteobacteria</taxon>
        <taxon>Hyphomicrobiales</taxon>
        <taxon>Phyllobacteriaceae</taxon>
        <taxon>Mesorhizobium</taxon>
    </lineage>
</organism>
<feature type="transmembrane region" description="Helical" evidence="3">
    <location>
        <begin position="93"/>
        <end position="115"/>
    </location>
</feature>
<evidence type="ECO:0000256" key="1">
    <source>
        <dbReference type="ARBA" id="ARBA00012528"/>
    </source>
</evidence>
<sequence>MFDMTSLLLGAAISGIGLCLTMLTLVRGDEASRYKITWAIGAGLFVCHVFAYYAFAHGASLPVGALACAVQSVAALCLYVSVRQFTDKSFRPLTTFLSIAVPYVLIVPTIFAAGYDGIALVMQNAVTGTLLLMGAVVYLRILHETPTVIAVISVLYALTGVSFLMCGLVIFLDGQWSIGYPPDNWAEKLNVVISVLAISGAGALTLSLDQARVARKNQLTAMSDPLTGLLNRRGLAFGQSDVFFTDTAIVLFDLDHFKQINDRHGHAVGDLVIRSFADILRLAGRSADRKARLGGEEFAMIMQGVSPPEARGLAEHVSATFAMLDIRNEQGETFRCTVSAGIAFGEAGGAEMEEILARADQALYAAKRDGRNRVVIGKLRVAS</sequence>
<keyword evidence="3" id="KW-0472">Membrane</keyword>
<dbReference type="EC" id="2.7.7.65" evidence="1"/>
<feature type="transmembrane region" description="Helical" evidence="3">
    <location>
        <begin position="191"/>
        <end position="208"/>
    </location>
</feature>
<dbReference type="InterPro" id="IPR000160">
    <property type="entry name" value="GGDEF_dom"/>
</dbReference>
<dbReference type="PANTHER" id="PTHR45138">
    <property type="entry name" value="REGULATORY COMPONENTS OF SENSORY TRANSDUCTION SYSTEM"/>
    <property type="match status" value="1"/>
</dbReference>
<dbReference type="EMBL" id="FXBL01000004">
    <property type="protein sequence ID" value="SMH45338.1"/>
    <property type="molecule type" value="Genomic_DNA"/>
</dbReference>
<dbReference type="Proteomes" id="UP000193083">
    <property type="component" value="Unassembled WGS sequence"/>
</dbReference>
<proteinExistence type="predicted"/>